<evidence type="ECO:0000256" key="9">
    <source>
        <dbReference type="ARBA" id="ARBA00022771"/>
    </source>
</evidence>
<evidence type="ECO:0000256" key="10">
    <source>
        <dbReference type="ARBA" id="ARBA00022786"/>
    </source>
</evidence>
<dbReference type="PANTHER" id="PTHR46279">
    <property type="entry name" value="RING/U-BOX SUPERFAMILY PROTEIN"/>
    <property type="match status" value="1"/>
</dbReference>
<keyword evidence="5" id="KW-0808">Transferase</keyword>
<dbReference type="Pfam" id="PF13947">
    <property type="entry name" value="GUB_WAK_bind"/>
    <property type="match status" value="1"/>
</dbReference>
<keyword evidence="7" id="KW-0479">Metal-binding</keyword>
<feature type="signal peptide" evidence="17">
    <location>
        <begin position="1"/>
        <end position="20"/>
    </location>
</feature>
<evidence type="ECO:0000313" key="19">
    <source>
        <dbReference type="EMBL" id="KAJ0216563.1"/>
    </source>
</evidence>
<feature type="transmembrane region" description="Helical" evidence="16">
    <location>
        <begin position="226"/>
        <end position="248"/>
    </location>
</feature>
<comment type="subcellular location">
    <subcellularLocation>
        <location evidence="2">Membrane</location>
        <topology evidence="2">Single-pass membrane protein</topology>
    </subcellularLocation>
</comment>
<evidence type="ECO:0000313" key="20">
    <source>
        <dbReference type="Proteomes" id="UP000235145"/>
    </source>
</evidence>
<sequence length="356" mass="40075">MEKITIPLFFYLFLFKSISGADDCVPTSCSPTGPQVRFPFRIRGRQPSHCGFPGFDLSCNKRNRTILHLTSSRSYIVNRISYGAQIIYIDPEFCRPKRIGDFRLTGTPFDFSSVRSYNFYNCSLQKSTYMFPAVALPCLDSGNHSVIAVRTGLIPEGETPENCKDIATISVPIRWYGHIREELELMWFTPFCGPCEIEGRMCGLRNGNGETTCFGSPVGIQRNAKYGLSIGIGISILICILGIVCYTATKARDYGRSRHQNLDIFSITISPRPQSATGLDLSTIESYTKTVLGESCRLPKEDDACPICLADYKPREALRTIPECNHYFHVECIDEWLRLHATCPMCRNSPQKFIFG</sequence>
<dbReference type="Pfam" id="PF13639">
    <property type="entry name" value="zf-RING_2"/>
    <property type="match status" value="1"/>
</dbReference>
<reference evidence="19 20" key="1">
    <citation type="journal article" date="2017" name="Nat. Commun.">
        <title>Genome assembly with in vitro proximity ligation data and whole-genome triplication in lettuce.</title>
        <authorList>
            <person name="Reyes-Chin-Wo S."/>
            <person name="Wang Z."/>
            <person name="Yang X."/>
            <person name="Kozik A."/>
            <person name="Arikit S."/>
            <person name="Song C."/>
            <person name="Xia L."/>
            <person name="Froenicke L."/>
            <person name="Lavelle D.O."/>
            <person name="Truco M.J."/>
            <person name="Xia R."/>
            <person name="Zhu S."/>
            <person name="Xu C."/>
            <person name="Xu H."/>
            <person name="Xu X."/>
            <person name="Cox K."/>
            <person name="Korf I."/>
            <person name="Meyers B.C."/>
            <person name="Michelmore R.W."/>
        </authorList>
    </citation>
    <scope>NUCLEOTIDE SEQUENCE [LARGE SCALE GENOMIC DNA]</scope>
    <source>
        <strain evidence="20">cv. Salinas</strain>
        <tissue evidence="19">Seedlings</tissue>
    </source>
</reference>
<keyword evidence="12 16" id="KW-1133">Transmembrane helix</keyword>
<dbReference type="EMBL" id="NBSK02000003">
    <property type="protein sequence ID" value="KAJ0216563.1"/>
    <property type="molecule type" value="Genomic_DNA"/>
</dbReference>
<keyword evidence="20" id="KW-1185">Reference proteome</keyword>
<dbReference type="OrthoDB" id="8062037at2759"/>
<keyword evidence="8 17" id="KW-0732">Signal</keyword>
<organism evidence="19 20">
    <name type="scientific">Lactuca sativa</name>
    <name type="common">Garden lettuce</name>
    <dbReference type="NCBI Taxonomy" id="4236"/>
    <lineage>
        <taxon>Eukaryota</taxon>
        <taxon>Viridiplantae</taxon>
        <taxon>Streptophyta</taxon>
        <taxon>Embryophyta</taxon>
        <taxon>Tracheophyta</taxon>
        <taxon>Spermatophyta</taxon>
        <taxon>Magnoliopsida</taxon>
        <taxon>eudicotyledons</taxon>
        <taxon>Gunneridae</taxon>
        <taxon>Pentapetalae</taxon>
        <taxon>asterids</taxon>
        <taxon>campanulids</taxon>
        <taxon>Asterales</taxon>
        <taxon>Asteraceae</taxon>
        <taxon>Cichorioideae</taxon>
        <taxon>Cichorieae</taxon>
        <taxon>Lactucinae</taxon>
        <taxon>Lactuca</taxon>
    </lineage>
</organism>
<keyword evidence="10" id="KW-0833">Ubl conjugation pathway</keyword>
<dbReference type="SUPFAM" id="SSF57850">
    <property type="entry name" value="RING/U-box"/>
    <property type="match status" value="1"/>
</dbReference>
<gene>
    <name evidence="19" type="ORF">LSAT_V11C300105690</name>
</gene>
<evidence type="ECO:0000256" key="1">
    <source>
        <dbReference type="ARBA" id="ARBA00000900"/>
    </source>
</evidence>
<evidence type="ECO:0000256" key="4">
    <source>
        <dbReference type="ARBA" id="ARBA00012483"/>
    </source>
</evidence>
<evidence type="ECO:0000256" key="12">
    <source>
        <dbReference type="ARBA" id="ARBA00022989"/>
    </source>
</evidence>
<evidence type="ECO:0000259" key="18">
    <source>
        <dbReference type="PROSITE" id="PS50089"/>
    </source>
</evidence>
<evidence type="ECO:0000256" key="17">
    <source>
        <dbReference type="SAM" id="SignalP"/>
    </source>
</evidence>
<keyword evidence="13 16" id="KW-0472">Membrane</keyword>
<dbReference type="EC" id="2.3.2.27" evidence="4"/>
<dbReference type="GO" id="GO:0061630">
    <property type="term" value="F:ubiquitin protein ligase activity"/>
    <property type="evidence" value="ECO:0007669"/>
    <property type="project" value="UniProtKB-EC"/>
</dbReference>
<keyword evidence="6 16" id="KW-0812">Transmembrane</keyword>
<dbReference type="InterPro" id="IPR025287">
    <property type="entry name" value="WAK_GUB"/>
</dbReference>
<evidence type="ECO:0000256" key="16">
    <source>
        <dbReference type="SAM" id="Phobius"/>
    </source>
</evidence>
<dbReference type="InterPro" id="IPR046948">
    <property type="entry name" value="ATL20-22-like"/>
</dbReference>
<evidence type="ECO:0000256" key="15">
    <source>
        <dbReference type="PROSITE-ProRule" id="PRU00175"/>
    </source>
</evidence>
<evidence type="ECO:0000256" key="13">
    <source>
        <dbReference type="ARBA" id="ARBA00023136"/>
    </source>
</evidence>
<evidence type="ECO:0000256" key="2">
    <source>
        <dbReference type="ARBA" id="ARBA00004167"/>
    </source>
</evidence>
<proteinExistence type="inferred from homology"/>
<dbReference type="PANTHER" id="PTHR46279:SF20">
    <property type="entry name" value="ZINC FINGER, RING_FYVE_PHD-TYPE-RELATED"/>
    <property type="match status" value="1"/>
</dbReference>
<evidence type="ECO:0000256" key="14">
    <source>
        <dbReference type="ARBA" id="ARBA00024209"/>
    </source>
</evidence>
<comment type="catalytic activity">
    <reaction evidence="1">
        <text>S-ubiquitinyl-[E2 ubiquitin-conjugating enzyme]-L-cysteine + [acceptor protein]-L-lysine = [E2 ubiquitin-conjugating enzyme]-L-cysteine + N(6)-ubiquitinyl-[acceptor protein]-L-lysine.</text>
        <dbReference type="EC" id="2.3.2.27"/>
    </reaction>
</comment>
<comment type="similarity">
    <text evidence="14">Belongs to the RING-type zinc finger family. ATL subfamily.</text>
</comment>
<evidence type="ECO:0000256" key="7">
    <source>
        <dbReference type="ARBA" id="ARBA00022723"/>
    </source>
</evidence>
<feature type="domain" description="RING-type" evidence="18">
    <location>
        <begin position="305"/>
        <end position="347"/>
    </location>
</feature>
<dbReference type="Gramene" id="rna-gnl|WGS:NBSK|LSAT_3X10681_mrna">
    <property type="protein sequence ID" value="cds-PLY64486.1"/>
    <property type="gene ID" value="gene-LSAT_3X10681"/>
</dbReference>
<dbReference type="Proteomes" id="UP000235145">
    <property type="component" value="Unassembled WGS sequence"/>
</dbReference>
<dbReference type="GO" id="GO:0016020">
    <property type="term" value="C:membrane"/>
    <property type="evidence" value="ECO:0007669"/>
    <property type="project" value="UniProtKB-SubCell"/>
</dbReference>
<evidence type="ECO:0000256" key="11">
    <source>
        <dbReference type="ARBA" id="ARBA00022833"/>
    </source>
</evidence>
<protein>
    <recommendedName>
        <fullName evidence="4">RING-type E3 ubiquitin transferase</fullName>
        <ecNumber evidence="4">2.3.2.27</ecNumber>
    </recommendedName>
</protein>
<feature type="chain" id="PRO_5040332635" description="RING-type E3 ubiquitin transferase" evidence="17">
    <location>
        <begin position="21"/>
        <end position="356"/>
    </location>
</feature>
<keyword evidence="11" id="KW-0862">Zinc</keyword>
<name>A0A9R1W5Z3_LACSA</name>
<dbReference type="AlphaFoldDB" id="A0A9R1W5Z3"/>
<dbReference type="GO" id="GO:0030247">
    <property type="term" value="F:polysaccharide binding"/>
    <property type="evidence" value="ECO:0007669"/>
    <property type="project" value="InterPro"/>
</dbReference>
<dbReference type="CDD" id="cd16461">
    <property type="entry name" value="RING-H2_EL5-like"/>
    <property type="match status" value="1"/>
</dbReference>
<dbReference type="Gene3D" id="3.30.40.10">
    <property type="entry name" value="Zinc/RING finger domain, C3HC4 (zinc finger)"/>
    <property type="match status" value="1"/>
</dbReference>
<comment type="pathway">
    <text evidence="3">Protein modification; protein ubiquitination.</text>
</comment>
<dbReference type="InterPro" id="IPR001841">
    <property type="entry name" value="Znf_RING"/>
</dbReference>
<accession>A0A9R1W5Z3</accession>
<comment type="caution">
    <text evidence="19">The sequence shown here is derived from an EMBL/GenBank/DDBJ whole genome shotgun (WGS) entry which is preliminary data.</text>
</comment>
<dbReference type="SMART" id="SM00184">
    <property type="entry name" value="RING"/>
    <property type="match status" value="1"/>
</dbReference>
<evidence type="ECO:0000256" key="6">
    <source>
        <dbReference type="ARBA" id="ARBA00022692"/>
    </source>
</evidence>
<keyword evidence="9 15" id="KW-0863">Zinc-finger</keyword>
<dbReference type="GO" id="GO:0008270">
    <property type="term" value="F:zinc ion binding"/>
    <property type="evidence" value="ECO:0007669"/>
    <property type="project" value="UniProtKB-KW"/>
</dbReference>
<evidence type="ECO:0000256" key="8">
    <source>
        <dbReference type="ARBA" id="ARBA00022729"/>
    </source>
</evidence>
<evidence type="ECO:0000256" key="5">
    <source>
        <dbReference type="ARBA" id="ARBA00022679"/>
    </source>
</evidence>
<evidence type="ECO:0000256" key="3">
    <source>
        <dbReference type="ARBA" id="ARBA00004906"/>
    </source>
</evidence>
<dbReference type="PROSITE" id="PS50089">
    <property type="entry name" value="ZF_RING_2"/>
    <property type="match status" value="1"/>
</dbReference>
<dbReference type="InterPro" id="IPR013083">
    <property type="entry name" value="Znf_RING/FYVE/PHD"/>
</dbReference>